<keyword evidence="5 6" id="KW-0472">Membrane</keyword>
<keyword evidence="4 6" id="KW-1133">Transmembrane helix</keyword>
<evidence type="ECO:0000256" key="4">
    <source>
        <dbReference type="ARBA" id="ARBA00022989"/>
    </source>
</evidence>
<keyword evidence="8" id="KW-1185">Reference proteome</keyword>
<reference evidence="7" key="1">
    <citation type="submission" date="2022-10" db="EMBL/GenBank/DDBJ databases">
        <authorList>
            <person name="Kim H.S."/>
            <person name="Kim J.-S."/>
            <person name="Suh M.K."/>
            <person name="Eom M.K."/>
            <person name="Lee J.-S."/>
        </authorList>
    </citation>
    <scope>NUCLEOTIDE SEQUENCE</scope>
    <source>
        <strain evidence="7">LIP-5</strain>
    </source>
</reference>
<protein>
    <submittedName>
        <fullName evidence="7">Flippase-like domain-containing protein</fullName>
    </submittedName>
</protein>
<feature type="transmembrane region" description="Helical" evidence="6">
    <location>
        <begin position="51"/>
        <end position="71"/>
    </location>
</feature>
<keyword evidence="3 6" id="KW-0812">Transmembrane</keyword>
<feature type="transmembrane region" description="Helical" evidence="6">
    <location>
        <begin position="174"/>
        <end position="202"/>
    </location>
</feature>
<accession>A0AAE3IM17</accession>
<organism evidence="7 8">
    <name type="scientific">Haoranjiania flava</name>
    <dbReference type="NCBI Taxonomy" id="1856322"/>
    <lineage>
        <taxon>Bacteria</taxon>
        <taxon>Pseudomonadati</taxon>
        <taxon>Bacteroidota</taxon>
        <taxon>Chitinophagia</taxon>
        <taxon>Chitinophagales</taxon>
        <taxon>Chitinophagaceae</taxon>
        <taxon>Haoranjiania</taxon>
    </lineage>
</organism>
<gene>
    <name evidence="7" type="ORF">OD355_03110</name>
</gene>
<feature type="transmembrane region" description="Helical" evidence="6">
    <location>
        <begin position="257"/>
        <end position="277"/>
    </location>
</feature>
<proteinExistence type="predicted"/>
<dbReference type="EMBL" id="JAOTPL010000003">
    <property type="protein sequence ID" value="MCU7693501.1"/>
    <property type="molecule type" value="Genomic_DNA"/>
</dbReference>
<dbReference type="RefSeq" id="WP_263036989.1">
    <property type="nucleotide sequence ID" value="NZ_JAOTPL010000003.1"/>
</dbReference>
<dbReference type="GO" id="GO:0005886">
    <property type="term" value="C:plasma membrane"/>
    <property type="evidence" value="ECO:0007669"/>
    <property type="project" value="UniProtKB-SubCell"/>
</dbReference>
<feature type="transmembrane region" description="Helical" evidence="6">
    <location>
        <begin position="222"/>
        <end position="245"/>
    </location>
</feature>
<name>A0AAE3IM17_9BACT</name>
<evidence type="ECO:0000256" key="6">
    <source>
        <dbReference type="SAM" id="Phobius"/>
    </source>
</evidence>
<evidence type="ECO:0000256" key="1">
    <source>
        <dbReference type="ARBA" id="ARBA00004651"/>
    </source>
</evidence>
<comment type="caution">
    <text evidence="7">The sequence shown here is derived from an EMBL/GenBank/DDBJ whole genome shotgun (WGS) entry which is preliminary data.</text>
</comment>
<dbReference type="InterPro" id="IPR022791">
    <property type="entry name" value="L-PG_synthase/AglD"/>
</dbReference>
<evidence type="ECO:0000313" key="8">
    <source>
        <dbReference type="Proteomes" id="UP001209317"/>
    </source>
</evidence>
<feature type="transmembrane region" description="Helical" evidence="6">
    <location>
        <begin position="297"/>
        <end position="324"/>
    </location>
</feature>
<evidence type="ECO:0000256" key="5">
    <source>
        <dbReference type="ARBA" id="ARBA00023136"/>
    </source>
</evidence>
<evidence type="ECO:0000313" key="7">
    <source>
        <dbReference type="EMBL" id="MCU7693501.1"/>
    </source>
</evidence>
<evidence type="ECO:0000256" key="3">
    <source>
        <dbReference type="ARBA" id="ARBA00022692"/>
    </source>
</evidence>
<dbReference type="Proteomes" id="UP001209317">
    <property type="component" value="Unassembled WGS sequence"/>
</dbReference>
<feature type="transmembrane region" description="Helical" evidence="6">
    <location>
        <begin position="129"/>
        <end position="154"/>
    </location>
</feature>
<dbReference type="Pfam" id="PF03706">
    <property type="entry name" value="LPG_synthase_TM"/>
    <property type="match status" value="1"/>
</dbReference>
<comment type="subcellular location">
    <subcellularLocation>
        <location evidence="1">Cell membrane</location>
        <topology evidence="1">Multi-pass membrane protein</topology>
    </subcellularLocation>
</comment>
<dbReference type="AlphaFoldDB" id="A0AAE3IM17"/>
<sequence length="334" mass="38331">MQKNFLKKQYKIWINYVVGPLLFVILSFSIFNKIKQQENLPETWKIIKNSIADQWLLLLLMVLLMIVNWTLEARKWQVLIRPVQQVSIYTGFKAVLSGLSFGLFIPNGMGEYLGRMLYLNQGNRLKSIAVSIMGSLSQLLITLVTGLAALVYFINHDVLVIASTGLSDFWFRALMYVLILATLFFFFLYFKIGWVTSLFSYIPFVKRHRVFIQALTEFDYKTLFKVLFLSLLRYAVFIVQYILMFEIFKVEMPLMNAVAGICVMFLLIAIVPTIPIAELGVRGEVSLRIFGMLSKNAIGIISTTVFIWLINLIIPAIIGSLFVLTVRIFKKNGI</sequence>
<evidence type="ECO:0000256" key="2">
    <source>
        <dbReference type="ARBA" id="ARBA00022475"/>
    </source>
</evidence>
<feature type="transmembrane region" description="Helical" evidence="6">
    <location>
        <begin position="91"/>
        <end position="109"/>
    </location>
</feature>
<feature type="transmembrane region" description="Helical" evidence="6">
    <location>
        <begin position="12"/>
        <end position="31"/>
    </location>
</feature>
<keyword evidence="2" id="KW-1003">Cell membrane</keyword>